<comment type="caution">
    <text evidence="3">The sequence shown here is derived from an EMBL/GenBank/DDBJ whole genome shotgun (WGS) entry which is preliminary data.</text>
</comment>
<keyword evidence="2" id="KW-0812">Transmembrane</keyword>
<sequence>MIALIGLIVLIAAVVAGVAAVTGNIGQSHLLPTDFTIFNQHYTGSAGEVFAAGIVVGAVAAIGLALLLAGSVTTTRRHWATRRELRRSRREVTATRRDLDRAAPGKSGTGTSRRAQPQG</sequence>
<evidence type="ECO:0000313" key="4">
    <source>
        <dbReference type="Proteomes" id="UP001601992"/>
    </source>
</evidence>
<evidence type="ECO:0000313" key="3">
    <source>
        <dbReference type="EMBL" id="MFF3574327.1"/>
    </source>
</evidence>
<feature type="compositionally biased region" description="Basic residues" evidence="1">
    <location>
        <begin position="79"/>
        <end position="89"/>
    </location>
</feature>
<keyword evidence="4" id="KW-1185">Reference proteome</keyword>
<keyword evidence="2" id="KW-1133">Transmembrane helix</keyword>
<feature type="compositionally biased region" description="Basic and acidic residues" evidence="1">
    <location>
        <begin position="90"/>
        <end position="103"/>
    </location>
</feature>
<reference evidence="3 4" key="1">
    <citation type="submission" date="2024-10" db="EMBL/GenBank/DDBJ databases">
        <title>The Natural Products Discovery Center: Release of the First 8490 Sequenced Strains for Exploring Actinobacteria Biosynthetic Diversity.</title>
        <authorList>
            <person name="Kalkreuter E."/>
            <person name="Kautsar S.A."/>
            <person name="Yang D."/>
            <person name="Bader C.D."/>
            <person name="Teijaro C.N."/>
            <person name="Fluegel L."/>
            <person name="Davis C.M."/>
            <person name="Simpson J.R."/>
            <person name="Lauterbach L."/>
            <person name="Steele A.D."/>
            <person name="Gui C."/>
            <person name="Meng S."/>
            <person name="Li G."/>
            <person name="Viehrig K."/>
            <person name="Ye F."/>
            <person name="Su P."/>
            <person name="Kiefer A.F."/>
            <person name="Nichols A."/>
            <person name="Cepeda A.J."/>
            <person name="Yan W."/>
            <person name="Fan B."/>
            <person name="Jiang Y."/>
            <person name="Adhikari A."/>
            <person name="Zheng C.-J."/>
            <person name="Schuster L."/>
            <person name="Cowan T.M."/>
            <person name="Smanski M.J."/>
            <person name="Chevrette M.G."/>
            <person name="De Carvalho L.P.S."/>
            <person name="Shen B."/>
        </authorList>
    </citation>
    <scope>NUCLEOTIDE SEQUENCE [LARGE SCALE GENOMIC DNA]</scope>
    <source>
        <strain evidence="3 4">NPDC002593</strain>
    </source>
</reference>
<protein>
    <recommendedName>
        <fullName evidence="5">Lipopolysaccharide assembly protein A domain-containing protein</fullName>
    </recommendedName>
</protein>
<feature type="region of interest" description="Disordered" evidence="1">
    <location>
        <begin position="79"/>
        <end position="119"/>
    </location>
</feature>
<dbReference type="Proteomes" id="UP001601992">
    <property type="component" value="Unassembled WGS sequence"/>
</dbReference>
<accession>A0ABW6SDE1</accession>
<dbReference type="EMBL" id="JBIAQY010000026">
    <property type="protein sequence ID" value="MFF3574327.1"/>
    <property type="molecule type" value="Genomic_DNA"/>
</dbReference>
<evidence type="ECO:0000256" key="1">
    <source>
        <dbReference type="SAM" id="MobiDB-lite"/>
    </source>
</evidence>
<gene>
    <name evidence="3" type="ORF">ACFYXQ_41925</name>
</gene>
<proteinExistence type="predicted"/>
<dbReference type="RefSeq" id="WP_063712926.1">
    <property type="nucleotide sequence ID" value="NZ_JBIAQY010000026.1"/>
</dbReference>
<evidence type="ECO:0008006" key="5">
    <source>
        <dbReference type="Google" id="ProtNLM"/>
    </source>
</evidence>
<keyword evidence="2" id="KW-0472">Membrane</keyword>
<feature type="transmembrane region" description="Helical" evidence="2">
    <location>
        <begin position="49"/>
        <end position="73"/>
    </location>
</feature>
<feature type="compositionally biased region" description="Polar residues" evidence="1">
    <location>
        <begin position="109"/>
        <end position="119"/>
    </location>
</feature>
<evidence type="ECO:0000256" key="2">
    <source>
        <dbReference type="SAM" id="Phobius"/>
    </source>
</evidence>
<organism evidence="3 4">
    <name type="scientific">Nocardia jiangxiensis</name>
    <dbReference type="NCBI Taxonomy" id="282685"/>
    <lineage>
        <taxon>Bacteria</taxon>
        <taxon>Bacillati</taxon>
        <taxon>Actinomycetota</taxon>
        <taxon>Actinomycetes</taxon>
        <taxon>Mycobacteriales</taxon>
        <taxon>Nocardiaceae</taxon>
        <taxon>Nocardia</taxon>
    </lineage>
</organism>
<name>A0ABW6SDE1_9NOCA</name>